<dbReference type="Pfam" id="PF13668">
    <property type="entry name" value="Ferritin_2"/>
    <property type="match status" value="1"/>
</dbReference>
<organism evidence="2 3">
    <name type="scientific">Terriglobus aquaticus</name>
    <dbReference type="NCBI Taxonomy" id="940139"/>
    <lineage>
        <taxon>Bacteria</taxon>
        <taxon>Pseudomonadati</taxon>
        <taxon>Acidobacteriota</taxon>
        <taxon>Terriglobia</taxon>
        <taxon>Terriglobales</taxon>
        <taxon>Acidobacteriaceae</taxon>
        <taxon>Terriglobus</taxon>
    </lineage>
</organism>
<dbReference type="InterPro" id="IPR052965">
    <property type="entry name" value="Pigment-catalase-like"/>
</dbReference>
<reference evidence="2 3" key="1">
    <citation type="submission" date="2024-12" db="EMBL/GenBank/DDBJ databases">
        <authorList>
            <person name="Lee Y."/>
        </authorList>
    </citation>
    <scope>NUCLEOTIDE SEQUENCE [LARGE SCALE GENOMIC DNA]</scope>
    <source>
        <strain evidence="2 3">03SUJ4</strain>
    </source>
</reference>
<keyword evidence="3" id="KW-1185">Reference proteome</keyword>
<evidence type="ECO:0000256" key="1">
    <source>
        <dbReference type="SAM" id="MobiDB-lite"/>
    </source>
</evidence>
<dbReference type="RefSeq" id="WP_263415032.1">
    <property type="nucleotide sequence ID" value="NZ_BAABBH010000001.1"/>
</dbReference>
<gene>
    <name evidence="2" type="ORF">ACK2TP_13505</name>
</gene>
<dbReference type="InterPro" id="IPR006311">
    <property type="entry name" value="TAT_signal"/>
</dbReference>
<sequence>MSDRMVHLDSGADTDTAHLSQQSPASRLGRRGFLTTLGFAGAALGAGSLAGCSNDGPITTPGVAPSVNDVLNFALNLEYLEATFYSYVATGSGLPAADIGGNPGTVTGGAKVTFTNPLIGRLAAQLAVEERQHVELLRAAISGNGGTPVDLPALNLAALGAVTNDTTFLALARQLEGVGVSAYAGGAQYLVANPAALNYAAQILHVEAQHAGFLRELCIVNGVTSAAVDAQDAPPSLSRIFNTDPTTGLSPVRTTSQVLQIAYGAAGVLGVAKGGFFPNGLNGPIAIS</sequence>
<dbReference type="CDD" id="cd00657">
    <property type="entry name" value="Ferritin_like"/>
    <property type="match status" value="1"/>
</dbReference>
<dbReference type="InterPro" id="IPR009078">
    <property type="entry name" value="Ferritin-like_SF"/>
</dbReference>
<dbReference type="PANTHER" id="PTHR31694">
    <property type="entry name" value="DESICCATION-LIKE PROTEIN"/>
    <property type="match status" value="1"/>
</dbReference>
<name>A0ABW9KPC1_9BACT</name>
<dbReference type="PROSITE" id="PS51318">
    <property type="entry name" value="TAT"/>
    <property type="match status" value="1"/>
</dbReference>
<evidence type="ECO:0000313" key="3">
    <source>
        <dbReference type="Proteomes" id="UP001634747"/>
    </source>
</evidence>
<evidence type="ECO:0000313" key="2">
    <source>
        <dbReference type="EMBL" id="MFN2976781.1"/>
    </source>
</evidence>
<proteinExistence type="predicted"/>
<protein>
    <submittedName>
        <fullName evidence="2">Ferritin-like domain-containing protein</fullName>
    </submittedName>
</protein>
<dbReference type="Proteomes" id="UP001634747">
    <property type="component" value="Unassembled WGS sequence"/>
</dbReference>
<feature type="region of interest" description="Disordered" evidence="1">
    <location>
        <begin position="1"/>
        <end position="25"/>
    </location>
</feature>
<dbReference type="EMBL" id="JBJYXY010000001">
    <property type="protein sequence ID" value="MFN2976781.1"/>
    <property type="molecule type" value="Genomic_DNA"/>
</dbReference>
<dbReference type="SUPFAM" id="SSF47240">
    <property type="entry name" value="Ferritin-like"/>
    <property type="match status" value="1"/>
</dbReference>
<accession>A0ABW9KPC1</accession>
<comment type="caution">
    <text evidence="2">The sequence shown here is derived from an EMBL/GenBank/DDBJ whole genome shotgun (WGS) entry which is preliminary data.</text>
</comment>
<dbReference type="PANTHER" id="PTHR31694:SF26">
    <property type="entry name" value="OS05G0151100 PROTEIN"/>
    <property type="match status" value="1"/>
</dbReference>